<proteinExistence type="predicted"/>
<dbReference type="EMBL" id="JAGFBR010000001">
    <property type="protein sequence ID" value="KAH0470708.1"/>
    <property type="molecule type" value="Genomic_DNA"/>
</dbReference>
<accession>A0AAV7HSX0</accession>
<organism evidence="1 2">
    <name type="scientific">Dendrobium chrysotoxum</name>
    <name type="common">Orchid</name>
    <dbReference type="NCBI Taxonomy" id="161865"/>
    <lineage>
        <taxon>Eukaryota</taxon>
        <taxon>Viridiplantae</taxon>
        <taxon>Streptophyta</taxon>
        <taxon>Embryophyta</taxon>
        <taxon>Tracheophyta</taxon>
        <taxon>Spermatophyta</taxon>
        <taxon>Magnoliopsida</taxon>
        <taxon>Liliopsida</taxon>
        <taxon>Asparagales</taxon>
        <taxon>Orchidaceae</taxon>
        <taxon>Epidendroideae</taxon>
        <taxon>Malaxideae</taxon>
        <taxon>Dendrobiinae</taxon>
        <taxon>Dendrobium</taxon>
    </lineage>
</organism>
<evidence type="ECO:0000313" key="2">
    <source>
        <dbReference type="Proteomes" id="UP000775213"/>
    </source>
</evidence>
<keyword evidence="2" id="KW-1185">Reference proteome</keyword>
<name>A0AAV7HSX0_DENCH</name>
<dbReference type="AlphaFoldDB" id="A0AAV7HSX0"/>
<dbReference type="Proteomes" id="UP000775213">
    <property type="component" value="Unassembled WGS sequence"/>
</dbReference>
<gene>
    <name evidence="1" type="ORF">IEQ34_000431</name>
</gene>
<comment type="caution">
    <text evidence="1">The sequence shown here is derived from an EMBL/GenBank/DDBJ whole genome shotgun (WGS) entry which is preliminary data.</text>
</comment>
<evidence type="ECO:0000313" key="1">
    <source>
        <dbReference type="EMBL" id="KAH0470708.1"/>
    </source>
</evidence>
<sequence>MRDIVHSYDDLIHHVEAQISVDESINAHRKYCGHITKAYIQLKDENLETCSTRIGMVRENQQKAQYHYLRKAQPCPSVTLSIEDFNLRNKDIL</sequence>
<reference evidence="1 2" key="1">
    <citation type="journal article" date="2021" name="Hortic Res">
        <title>Chromosome-scale assembly of the Dendrobium chrysotoxum genome enhances the understanding of orchid evolution.</title>
        <authorList>
            <person name="Zhang Y."/>
            <person name="Zhang G.Q."/>
            <person name="Zhang D."/>
            <person name="Liu X.D."/>
            <person name="Xu X.Y."/>
            <person name="Sun W.H."/>
            <person name="Yu X."/>
            <person name="Zhu X."/>
            <person name="Wang Z.W."/>
            <person name="Zhao X."/>
            <person name="Zhong W.Y."/>
            <person name="Chen H."/>
            <person name="Yin W.L."/>
            <person name="Huang T."/>
            <person name="Niu S.C."/>
            <person name="Liu Z.J."/>
        </authorList>
    </citation>
    <scope>NUCLEOTIDE SEQUENCE [LARGE SCALE GENOMIC DNA]</scope>
    <source>
        <strain evidence="1">Lindl</strain>
    </source>
</reference>
<protein>
    <submittedName>
        <fullName evidence="1">Uncharacterized protein</fullName>
    </submittedName>
</protein>